<evidence type="ECO:0000313" key="3">
    <source>
        <dbReference type="Proteomes" id="UP000269974"/>
    </source>
</evidence>
<dbReference type="NCBIfam" id="TIGR02675">
    <property type="entry name" value="tape_meas_nterm"/>
    <property type="match status" value="1"/>
</dbReference>
<sequence>MTALITAETQQFDQAIDASGRKAQRFGDTVRRGFGAVGKASAATLTAMAGGVAGFSKTVLDAGLSYNVLQQNSRAALSSIMGSAEAAAKQMDKLDEFARTSPFSKDVFITAQQQMLGFGMAAENVLPTLDAIQQAVAATGGSSHQVGELAYVLAQISSVGKVTATDLMQLGIRGVDAASMIGDQMGKTSGEIREMISSGAIDANEFISMVTTGMQERFGGATASIKEQWSGAADRIKASTRDIGAAIGAVFIDPKGGGQAVTWGNQVADIFRSVEALAKQAMPRVAVLLEEPFGRVSDLLTSLNNKIANVDVDRMFTGLDRLKPYTPIIAGLTSAVLAWNTQMLASIPIIGNLVPALNPLVAGIAGLVLAVPQAREAIARFADSLRPAFSALKEAGVVVADVAIGLVERLTPGFDAVLNTVADVATAFTSFLPPLANVLQAALPLASAVSAIAEAFDSLPGPIKTAAAAFLVFRNPIGNLVTSFESIGAGLMDAVGYFRIARNEGESFGASLVSAITPASSKVTGLAGAIQGAIATAFNPMNLAVGGLAIAFGLWADAQAKAAERQREITQKSQELLRYIDETTGKLDQAAARLQIIFDLEDQIDPSKMREWGLEYEDVADAILGVEDAQRRVGNVIDENRGKYDTRKYVNGIGDLVDAMQVQEGALSRSRVEWDRNRQIQDASRDSTEANTEALRRQKAELDNTASATANYSRLLEQHALLTDRARESITEFGSAGLSEQTLFFDETTEAGQRFNGTLRDMAQTALNLRNEMEKSGSTTGEIRAQMETQRADFVAIAEAMGMSRDRAEELADALNLIPGNIHSEVDVEIGQALQKLGEVKIEMDTTTGTILLDGNPVPAQGKLGDFLEEVAGNPGTVEINGNFEPADMTVMEWILRTSNRTGTVIIDGNSMPAEVVTAGLLKAIENGNPVVDIYGDDVPIMDVFNAFVNYAENRDPETQIKGNASDAQCKIDGLDGQRVSVNVDANTSTAESKVASMRARLSLPVHVPIVPVRGGGSAYPSGGTGGSGMVATMYAHGGFHEHRVAQISPAGAYRVWAEDETGGEAYIPLSVAKRPRSLRILDEVAARFGYLLVNRGTTRRFADGDPGPAPVAPTVQAGAVFPPQVVLRVGDREFTAYVSTVADSRIRQASEREERWA</sequence>
<dbReference type="InterPro" id="IPR013491">
    <property type="entry name" value="Tape_meas_N"/>
</dbReference>
<protein>
    <submittedName>
        <fullName evidence="2">Tail length tape measure protein</fullName>
    </submittedName>
</protein>
<name>A0A7Z8Y8I9_9ACTO</name>
<evidence type="ECO:0000259" key="1">
    <source>
        <dbReference type="Pfam" id="PF20155"/>
    </source>
</evidence>
<proteinExistence type="predicted"/>
<dbReference type="Proteomes" id="UP000269974">
    <property type="component" value="Unassembled WGS sequence"/>
</dbReference>
<organism evidence="2 3">
    <name type="scientific">Actinobaculum suis</name>
    <dbReference type="NCBI Taxonomy" id="1657"/>
    <lineage>
        <taxon>Bacteria</taxon>
        <taxon>Bacillati</taxon>
        <taxon>Actinomycetota</taxon>
        <taxon>Actinomycetes</taxon>
        <taxon>Actinomycetales</taxon>
        <taxon>Actinomycetaceae</taxon>
        <taxon>Actinobaculum</taxon>
    </lineage>
</organism>
<accession>A0A7Z8Y8I9</accession>
<feature type="domain" description="Tape measure protein N-terminal" evidence="1">
    <location>
        <begin position="71"/>
        <end position="241"/>
    </location>
</feature>
<comment type="caution">
    <text evidence="2">The sequence shown here is derived from an EMBL/GenBank/DDBJ whole genome shotgun (WGS) entry which is preliminary data.</text>
</comment>
<evidence type="ECO:0000313" key="2">
    <source>
        <dbReference type="EMBL" id="VDG76161.1"/>
    </source>
</evidence>
<dbReference type="Pfam" id="PF20155">
    <property type="entry name" value="TMP_3"/>
    <property type="match status" value="1"/>
</dbReference>
<dbReference type="EMBL" id="UYIO01000001">
    <property type="protein sequence ID" value="VDG76161.1"/>
    <property type="molecule type" value="Genomic_DNA"/>
</dbReference>
<gene>
    <name evidence="2" type="ORF">NCTC10327_00828</name>
</gene>
<dbReference type="AlphaFoldDB" id="A0A7Z8Y8I9"/>
<reference evidence="2 3" key="1">
    <citation type="submission" date="2018-11" db="EMBL/GenBank/DDBJ databases">
        <authorList>
            <consortium name="Pathogen Informatics"/>
        </authorList>
    </citation>
    <scope>NUCLEOTIDE SEQUENCE [LARGE SCALE GENOMIC DNA]</scope>
    <source>
        <strain evidence="2 3">NCTC10327</strain>
    </source>
</reference>